<name>A0A2U2RHH0_9MICO</name>
<comment type="similarity">
    <text evidence="11">Belongs to the Thz kinase family.</text>
</comment>
<dbReference type="CDD" id="cd01170">
    <property type="entry name" value="THZ_kinase"/>
    <property type="match status" value="1"/>
</dbReference>
<dbReference type="EC" id="2.7.1.50" evidence="11"/>
<keyword evidence="8 11" id="KW-0067">ATP-binding</keyword>
<evidence type="ECO:0000256" key="7">
    <source>
        <dbReference type="ARBA" id="ARBA00022777"/>
    </source>
</evidence>
<feature type="binding site" evidence="11">
    <location>
        <position position="185"/>
    </location>
    <ligand>
        <name>ATP</name>
        <dbReference type="ChEBI" id="CHEBI:30616"/>
    </ligand>
</feature>
<dbReference type="PIRSF" id="PIRSF000513">
    <property type="entry name" value="Thz_kinase"/>
    <property type="match status" value="1"/>
</dbReference>
<dbReference type="EMBL" id="QFKX01000006">
    <property type="protein sequence ID" value="PWH05298.1"/>
    <property type="molecule type" value="Genomic_DNA"/>
</dbReference>
<keyword evidence="6 11" id="KW-0547">Nucleotide-binding</keyword>
<feature type="binding site" evidence="11">
    <location>
        <position position="65"/>
    </location>
    <ligand>
        <name>substrate</name>
    </ligand>
</feature>
<dbReference type="AlphaFoldDB" id="A0A2U2RHH0"/>
<evidence type="ECO:0000256" key="8">
    <source>
        <dbReference type="ARBA" id="ARBA00022840"/>
    </source>
</evidence>
<dbReference type="RefSeq" id="WP_109276759.1">
    <property type="nucleotide sequence ID" value="NZ_QFKX01000006.1"/>
</dbReference>
<dbReference type="GO" id="GO:0000287">
    <property type="term" value="F:magnesium ion binding"/>
    <property type="evidence" value="ECO:0007669"/>
    <property type="project" value="UniProtKB-UniRule"/>
</dbReference>
<evidence type="ECO:0000256" key="4">
    <source>
        <dbReference type="ARBA" id="ARBA00022679"/>
    </source>
</evidence>
<dbReference type="InterPro" id="IPR029056">
    <property type="entry name" value="Ribokinase-like"/>
</dbReference>
<dbReference type="SUPFAM" id="SSF53613">
    <property type="entry name" value="Ribokinase-like"/>
    <property type="match status" value="1"/>
</dbReference>
<evidence type="ECO:0000256" key="9">
    <source>
        <dbReference type="ARBA" id="ARBA00022842"/>
    </source>
</evidence>
<evidence type="ECO:0000313" key="14">
    <source>
        <dbReference type="Proteomes" id="UP000245590"/>
    </source>
</evidence>
<dbReference type="InterPro" id="IPR000417">
    <property type="entry name" value="Hyethyz_kinase"/>
</dbReference>
<gene>
    <name evidence="11" type="primary">thiM</name>
    <name evidence="13" type="ORF">DEO23_14640</name>
</gene>
<evidence type="ECO:0000313" key="13">
    <source>
        <dbReference type="EMBL" id="PWH05298.1"/>
    </source>
</evidence>
<keyword evidence="7 11" id="KW-0418">Kinase</keyword>
<comment type="cofactor">
    <cofactor evidence="2 11">
        <name>Mg(2+)</name>
        <dbReference type="ChEBI" id="CHEBI:18420"/>
    </cofactor>
</comment>
<organism evidence="13 14">
    <name type="scientific">Brachybacterium endophyticum</name>
    <dbReference type="NCBI Taxonomy" id="2182385"/>
    <lineage>
        <taxon>Bacteria</taxon>
        <taxon>Bacillati</taxon>
        <taxon>Actinomycetota</taxon>
        <taxon>Actinomycetes</taxon>
        <taxon>Micrococcales</taxon>
        <taxon>Dermabacteraceae</taxon>
        <taxon>Brachybacterium</taxon>
    </lineage>
</organism>
<keyword evidence="5 11" id="KW-0479">Metal-binding</keyword>
<feature type="region of interest" description="Disordered" evidence="12">
    <location>
        <begin position="1"/>
        <end position="21"/>
    </location>
</feature>
<keyword evidence="4 11" id="KW-0808">Transferase</keyword>
<dbReference type="GO" id="GO:0009229">
    <property type="term" value="P:thiamine diphosphate biosynthetic process"/>
    <property type="evidence" value="ECO:0007669"/>
    <property type="project" value="UniProtKB-UniRule"/>
</dbReference>
<evidence type="ECO:0000256" key="2">
    <source>
        <dbReference type="ARBA" id="ARBA00001946"/>
    </source>
</evidence>
<comment type="caution">
    <text evidence="13">The sequence shown here is derived from an EMBL/GenBank/DDBJ whole genome shotgun (WGS) entry which is preliminary data.</text>
</comment>
<dbReference type="GO" id="GO:0004417">
    <property type="term" value="F:hydroxyethylthiazole kinase activity"/>
    <property type="evidence" value="ECO:0007669"/>
    <property type="project" value="UniProtKB-UniRule"/>
</dbReference>
<evidence type="ECO:0000256" key="3">
    <source>
        <dbReference type="ARBA" id="ARBA00004868"/>
    </source>
</evidence>
<comment type="catalytic activity">
    <reaction evidence="1 11">
        <text>5-(2-hydroxyethyl)-4-methylthiazole + ATP = 4-methyl-5-(2-phosphooxyethyl)-thiazole + ADP + H(+)</text>
        <dbReference type="Rhea" id="RHEA:24212"/>
        <dbReference type="ChEBI" id="CHEBI:15378"/>
        <dbReference type="ChEBI" id="CHEBI:17957"/>
        <dbReference type="ChEBI" id="CHEBI:30616"/>
        <dbReference type="ChEBI" id="CHEBI:58296"/>
        <dbReference type="ChEBI" id="CHEBI:456216"/>
        <dbReference type="EC" id="2.7.1.50"/>
    </reaction>
</comment>
<accession>A0A2U2RHH0</accession>
<dbReference type="Proteomes" id="UP000245590">
    <property type="component" value="Unassembled WGS sequence"/>
</dbReference>
<evidence type="ECO:0000256" key="11">
    <source>
        <dbReference type="HAMAP-Rule" id="MF_00228"/>
    </source>
</evidence>
<dbReference type="UniPathway" id="UPA00060">
    <property type="reaction ID" value="UER00139"/>
</dbReference>
<proteinExistence type="inferred from homology"/>
<comment type="pathway">
    <text evidence="3 11">Cofactor biosynthesis; thiamine diphosphate biosynthesis; 4-methyl-5-(2-phosphoethyl)-thiazole from 5-(2-hydroxyethyl)-4-methylthiazole: step 1/1.</text>
</comment>
<reference evidence="13 14" key="1">
    <citation type="submission" date="2018-05" db="EMBL/GenBank/DDBJ databases">
        <title>Brachybacterium sp. M1HQ-2T, whole genome shotgun sequence.</title>
        <authorList>
            <person name="Tuo L."/>
        </authorList>
    </citation>
    <scope>NUCLEOTIDE SEQUENCE [LARGE SCALE GENOMIC DNA]</scope>
    <source>
        <strain evidence="13 14">M1HQ-2</strain>
    </source>
</reference>
<dbReference type="PRINTS" id="PR01099">
    <property type="entry name" value="HYETHTZKNASE"/>
</dbReference>
<dbReference type="GO" id="GO:0009228">
    <property type="term" value="P:thiamine biosynthetic process"/>
    <property type="evidence" value="ECO:0007669"/>
    <property type="project" value="UniProtKB-KW"/>
</dbReference>
<keyword evidence="14" id="KW-1185">Reference proteome</keyword>
<evidence type="ECO:0000256" key="5">
    <source>
        <dbReference type="ARBA" id="ARBA00022723"/>
    </source>
</evidence>
<dbReference type="NCBIfam" id="NF006830">
    <property type="entry name" value="PRK09355.1"/>
    <property type="match status" value="1"/>
</dbReference>
<dbReference type="GO" id="GO:0005524">
    <property type="term" value="F:ATP binding"/>
    <property type="evidence" value="ECO:0007669"/>
    <property type="project" value="UniProtKB-UniRule"/>
</dbReference>
<evidence type="ECO:0000256" key="6">
    <source>
        <dbReference type="ARBA" id="ARBA00022741"/>
    </source>
</evidence>
<feature type="binding site" evidence="11">
    <location>
        <position position="212"/>
    </location>
    <ligand>
        <name>substrate</name>
    </ligand>
</feature>
<keyword evidence="9 11" id="KW-0460">Magnesium</keyword>
<dbReference type="HAMAP" id="MF_00228">
    <property type="entry name" value="Thz_kinase"/>
    <property type="match status" value="1"/>
</dbReference>
<evidence type="ECO:0000256" key="10">
    <source>
        <dbReference type="ARBA" id="ARBA00022977"/>
    </source>
</evidence>
<keyword evidence="10 11" id="KW-0784">Thiamine biosynthesis</keyword>
<dbReference type="OrthoDB" id="8909021at2"/>
<evidence type="ECO:0000256" key="1">
    <source>
        <dbReference type="ARBA" id="ARBA00001771"/>
    </source>
</evidence>
<dbReference type="Pfam" id="PF02110">
    <property type="entry name" value="HK"/>
    <property type="match status" value="1"/>
</dbReference>
<feature type="binding site" evidence="11">
    <location>
        <position position="140"/>
    </location>
    <ligand>
        <name>ATP</name>
        <dbReference type="ChEBI" id="CHEBI:30616"/>
    </ligand>
</feature>
<evidence type="ECO:0000256" key="12">
    <source>
        <dbReference type="SAM" id="MobiDB-lite"/>
    </source>
</evidence>
<protein>
    <recommendedName>
        <fullName evidence="11">Hydroxyethylthiazole kinase</fullName>
        <ecNumber evidence="11">2.7.1.50</ecNumber>
    </recommendedName>
    <alternativeName>
        <fullName evidence="11">4-methyl-5-beta-hydroxyethylthiazole kinase</fullName>
        <shortName evidence="11">TH kinase</shortName>
        <shortName evidence="11">Thz kinase</shortName>
    </alternativeName>
</protein>
<dbReference type="Gene3D" id="3.40.1190.20">
    <property type="match status" value="1"/>
</dbReference>
<comment type="function">
    <text evidence="11">Catalyzes the phosphorylation of the hydroxyl group of 4-methyl-5-beta-hydroxyethylthiazole (THZ).</text>
</comment>
<sequence>MTDRRHEARIHRAGTDPHTDPDLREATAVIAAVRQREPLVHCITATVSMSIVADGLLAAGARPMMTETLPEAPVLTGIADALLVNFGTLSSDAVESIPVSVRAAGEAGRPWVLDPTAIGRPPVRTAMARELLAEHPRVVRGNASEVLALAGGEGARGADSEDGPESARDAAREVLDLTGGAVAVSGPTDLILDRDSQREVARGDALLTRVTGTGCLLGSLTAACAAAAEHVPEARTNSTGSALAAAHAATVWMSLAGERAARRERRPGSFRWALLDALDEVAEDALAIAAPSGDPATDTEEKR</sequence>